<keyword evidence="3" id="KW-1185">Reference proteome</keyword>
<gene>
    <name evidence="2" type="ORF">QO002_000166</name>
</gene>
<accession>A0ABU0BIF1</accession>
<evidence type="ECO:0008006" key="4">
    <source>
        <dbReference type="Google" id="ProtNLM"/>
    </source>
</evidence>
<dbReference type="InterPro" id="IPR021252">
    <property type="entry name" value="DUF2794"/>
</dbReference>
<evidence type="ECO:0000313" key="3">
    <source>
        <dbReference type="Proteomes" id="UP001230207"/>
    </source>
</evidence>
<dbReference type="Pfam" id="PF10984">
    <property type="entry name" value="DUF2794"/>
    <property type="match status" value="1"/>
</dbReference>
<evidence type="ECO:0000256" key="1">
    <source>
        <dbReference type="SAM" id="MobiDB-lite"/>
    </source>
</evidence>
<dbReference type="EMBL" id="JAUSVF010000001">
    <property type="protein sequence ID" value="MDQ0318028.1"/>
    <property type="molecule type" value="Genomic_DNA"/>
</dbReference>
<protein>
    <recommendedName>
        <fullName evidence="4">DUF2794 domain-containing protein</fullName>
    </recommendedName>
</protein>
<feature type="region of interest" description="Disordered" evidence="1">
    <location>
        <begin position="1"/>
        <end position="24"/>
    </location>
</feature>
<evidence type="ECO:0000313" key="2">
    <source>
        <dbReference type="EMBL" id="MDQ0318028.1"/>
    </source>
</evidence>
<reference evidence="2 3" key="1">
    <citation type="submission" date="2023-07" db="EMBL/GenBank/DDBJ databases">
        <title>Genomic Encyclopedia of Type Strains, Phase IV (KMG-IV): sequencing the most valuable type-strain genomes for metagenomic binning, comparative biology and taxonomic classification.</title>
        <authorList>
            <person name="Goeker M."/>
        </authorList>
    </citation>
    <scope>NUCLEOTIDE SEQUENCE [LARGE SCALE GENOMIC DNA]</scope>
    <source>
        <strain evidence="2 3">DSM 1112</strain>
    </source>
</reference>
<name>A0ABU0BIF1_9HYPH</name>
<comment type="caution">
    <text evidence="2">The sequence shown here is derived from an EMBL/GenBank/DDBJ whole genome shotgun (WGS) entry which is preliminary data.</text>
</comment>
<organism evidence="2 3">
    <name type="scientific">Pararhizobium capsulatum DSM 1112</name>
    <dbReference type="NCBI Taxonomy" id="1121113"/>
    <lineage>
        <taxon>Bacteria</taxon>
        <taxon>Pseudomonadati</taxon>
        <taxon>Pseudomonadota</taxon>
        <taxon>Alphaproteobacteria</taxon>
        <taxon>Hyphomicrobiales</taxon>
        <taxon>Rhizobiaceae</taxon>
        <taxon>Rhizobium/Agrobacterium group</taxon>
        <taxon>Pararhizobium</taxon>
    </lineage>
</organism>
<sequence>MSDEPDLHNGATRSTSHATPEGVVDLNSYRGARDPLPITFHRTELDQILWVYGRMVGDGDWRDYALDHLIDKAVFSVFKRSGEMPLYRIEKNPKLAAKQGAYSVVNAHGMILKRGHDLKQVLKVFDKLLKLVKS</sequence>
<dbReference type="RefSeq" id="WP_307225738.1">
    <property type="nucleotide sequence ID" value="NZ_JAUSVF010000001.1"/>
</dbReference>
<proteinExistence type="predicted"/>
<dbReference type="Proteomes" id="UP001230207">
    <property type="component" value="Unassembled WGS sequence"/>
</dbReference>